<sequence length="163" mass="17873">MVTAGMHADGRLCDAVQCGRGKCKVNTNETFGFVCDCEPGWTKPQIGSYFQFLPCVIPNSCNWSLCGGGTCVRTSAFGHRCDCNPGFGNLLNITDFPCFRPCKRHILMYMIAIFHRFITIAIAITGLPTHSPSTQHSYNQVPGELDLVFHVGGFPVALLPRTL</sequence>
<dbReference type="PANTHER" id="PTHR33881:SF17">
    <property type="entry name" value="EGF-LIKE DOMAIN-CONTAINING PROTEIN"/>
    <property type="match status" value="1"/>
</dbReference>
<organism evidence="2 3">
    <name type="scientific">Colocasia esculenta</name>
    <name type="common">Wild taro</name>
    <name type="synonym">Arum esculentum</name>
    <dbReference type="NCBI Taxonomy" id="4460"/>
    <lineage>
        <taxon>Eukaryota</taxon>
        <taxon>Viridiplantae</taxon>
        <taxon>Streptophyta</taxon>
        <taxon>Embryophyta</taxon>
        <taxon>Tracheophyta</taxon>
        <taxon>Spermatophyta</taxon>
        <taxon>Magnoliopsida</taxon>
        <taxon>Liliopsida</taxon>
        <taxon>Araceae</taxon>
        <taxon>Aroideae</taxon>
        <taxon>Colocasieae</taxon>
        <taxon>Colocasia</taxon>
    </lineage>
</organism>
<comment type="caution">
    <text evidence="2">The sequence shown here is derived from an EMBL/GenBank/DDBJ whole genome shotgun (WGS) entry which is preliminary data.</text>
</comment>
<accession>A0A843U122</accession>
<evidence type="ECO:0008006" key="4">
    <source>
        <dbReference type="Google" id="ProtNLM"/>
    </source>
</evidence>
<protein>
    <recommendedName>
        <fullName evidence="4">EGF-like domain-containing protein</fullName>
    </recommendedName>
</protein>
<keyword evidence="1" id="KW-1133">Transmembrane helix</keyword>
<dbReference type="AlphaFoldDB" id="A0A843U122"/>
<feature type="transmembrane region" description="Helical" evidence="1">
    <location>
        <begin position="106"/>
        <end position="127"/>
    </location>
</feature>
<gene>
    <name evidence="2" type="ORF">Taro_009531</name>
</gene>
<keyword evidence="3" id="KW-1185">Reference proteome</keyword>
<keyword evidence="1" id="KW-0812">Transmembrane</keyword>
<reference evidence="2" key="1">
    <citation type="submission" date="2017-07" db="EMBL/GenBank/DDBJ databases">
        <title>Taro Niue Genome Assembly and Annotation.</title>
        <authorList>
            <person name="Atibalentja N."/>
            <person name="Keating K."/>
            <person name="Fields C.J."/>
        </authorList>
    </citation>
    <scope>NUCLEOTIDE SEQUENCE</scope>
    <source>
        <strain evidence="2">Niue_2</strain>
        <tissue evidence="2">Leaf</tissue>
    </source>
</reference>
<evidence type="ECO:0000313" key="3">
    <source>
        <dbReference type="Proteomes" id="UP000652761"/>
    </source>
</evidence>
<dbReference type="EMBL" id="NMUH01000332">
    <property type="protein sequence ID" value="MQL77115.1"/>
    <property type="molecule type" value="Genomic_DNA"/>
</dbReference>
<name>A0A843U122_COLES</name>
<dbReference type="OrthoDB" id="1914642at2759"/>
<dbReference type="PANTHER" id="PTHR33881">
    <property type="entry name" value="NEUROGENIC LOCUS NOTCH-LIKE PROTEIN"/>
    <property type="match status" value="1"/>
</dbReference>
<proteinExistence type="predicted"/>
<evidence type="ECO:0000256" key="1">
    <source>
        <dbReference type="SAM" id="Phobius"/>
    </source>
</evidence>
<evidence type="ECO:0000313" key="2">
    <source>
        <dbReference type="EMBL" id="MQL77115.1"/>
    </source>
</evidence>
<keyword evidence="1" id="KW-0472">Membrane</keyword>
<dbReference type="Proteomes" id="UP000652761">
    <property type="component" value="Unassembled WGS sequence"/>
</dbReference>